<proteinExistence type="predicted"/>
<gene>
    <name evidence="2" type="ORF">K7432_000859</name>
</gene>
<keyword evidence="3" id="KW-1185">Reference proteome</keyword>
<sequence>MPPNVTQEACLQLESHRKRVAVIGSGLAGLTTAHLLSLNEEFEVHVLEKGSEFGADAASITLPIKGGEEMTRVDVPARAFSRDYYPSLTAMYEHLNIFFQPADYSLSFSEFDEKVGKPREPIFSYRNIKHKGYHIPFPDAFEKKCSDVAERTQILAEWTRFSMFANEAARTNSLLKFPGSIGSFLKLHNYSEIFQHTIFIPFLSSICTCSYETVANMPASDVLDFFATGILFEPVLKVRAGIREVCKRLSENVACIRFNCSVKSVYTDEERDESNSPSLVVQTDGGEKLIFDHVIMATQGINAHKIFLERPTSPPSAQLGATVDFKYEYTLVVTHKDPRLMPEKKEDWRGINLFKATNCPHQEAPKKHDSERNIGFSNQVMSTIWINRAEDKQFEDEIFQTVNPLIEPDPTTVIDRTWFHRSVLSPASHHAIDQLHQIQGRNNIWFVGAYVYPGIPLLEGCVQSSMEVCEALGVAAPWVIRSHKFSDSNNKRVHGLRDGLTRQGYVDHYFNRPKDTGHTWSIKNFVLSCMNSMFAFVMWSLENPTIRSERLANIFISIWYFLILIVTKIIRFFVAMSQTAKKTEKLS</sequence>
<name>A0ABR2WAJ5_9FUNG</name>
<dbReference type="Gene3D" id="3.50.50.60">
    <property type="entry name" value="FAD/NAD(P)-binding domain"/>
    <property type="match status" value="1"/>
</dbReference>
<dbReference type="InterPro" id="IPR036188">
    <property type="entry name" value="FAD/NAD-bd_sf"/>
</dbReference>
<evidence type="ECO:0000313" key="2">
    <source>
        <dbReference type="EMBL" id="KAK9728713.1"/>
    </source>
</evidence>
<comment type="caution">
    <text evidence="2">The sequence shown here is derived from an EMBL/GenBank/DDBJ whole genome shotgun (WGS) entry which is preliminary data.</text>
</comment>
<dbReference type="Gene3D" id="3.30.70.1990">
    <property type="match status" value="1"/>
</dbReference>
<keyword evidence="1" id="KW-1133">Transmembrane helix</keyword>
<accession>A0ABR2WAJ5</accession>
<evidence type="ECO:0000256" key="1">
    <source>
        <dbReference type="SAM" id="Phobius"/>
    </source>
</evidence>
<keyword evidence="1" id="KW-0812">Transmembrane</keyword>
<protein>
    <recommendedName>
        <fullName evidence="4">Amine oxidase domain-containing protein</fullName>
    </recommendedName>
</protein>
<dbReference type="PANTHER" id="PTHR42923">
    <property type="entry name" value="PROTOPORPHYRINOGEN OXIDASE"/>
    <property type="match status" value="1"/>
</dbReference>
<evidence type="ECO:0000313" key="3">
    <source>
        <dbReference type="Proteomes" id="UP001479436"/>
    </source>
</evidence>
<dbReference type="Pfam" id="PF13450">
    <property type="entry name" value="NAD_binding_8"/>
    <property type="match status" value="1"/>
</dbReference>
<evidence type="ECO:0008006" key="4">
    <source>
        <dbReference type="Google" id="ProtNLM"/>
    </source>
</evidence>
<dbReference type="PANTHER" id="PTHR42923:SF42">
    <property type="entry name" value="AMINE OXIDASE DOMAIN-CONTAINING PROTEIN"/>
    <property type="match status" value="1"/>
</dbReference>
<dbReference type="EMBL" id="JASJQH010006892">
    <property type="protein sequence ID" value="KAK9728713.1"/>
    <property type="molecule type" value="Genomic_DNA"/>
</dbReference>
<dbReference type="SUPFAM" id="SSF51905">
    <property type="entry name" value="FAD/NAD(P)-binding domain"/>
    <property type="match status" value="1"/>
</dbReference>
<dbReference type="InterPro" id="IPR050464">
    <property type="entry name" value="Zeta_carotene_desat/Oxidored"/>
</dbReference>
<dbReference type="Gene3D" id="1.10.405.20">
    <property type="match status" value="1"/>
</dbReference>
<reference evidence="2 3" key="1">
    <citation type="submission" date="2023-04" db="EMBL/GenBank/DDBJ databases">
        <title>Genome of Basidiobolus ranarum AG-B5.</title>
        <authorList>
            <person name="Stajich J.E."/>
            <person name="Carter-House D."/>
            <person name="Gryganskyi A."/>
        </authorList>
    </citation>
    <scope>NUCLEOTIDE SEQUENCE [LARGE SCALE GENOMIC DNA]</scope>
    <source>
        <strain evidence="2 3">AG-B5</strain>
    </source>
</reference>
<keyword evidence="1" id="KW-0472">Membrane</keyword>
<dbReference type="Proteomes" id="UP001479436">
    <property type="component" value="Unassembled WGS sequence"/>
</dbReference>
<organism evidence="2 3">
    <name type="scientific">Basidiobolus ranarum</name>
    <dbReference type="NCBI Taxonomy" id="34480"/>
    <lineage>
        <taxon>Eukaryota</taxon>
        <taxon>Fungi</taxon>
        <taxon>Fungi incertae sedis</taxon>
        <taxon>Zoopagomycota</taxon>
        <taxon>Entomophthoromycotina</taxon>
        <taxon>Basidiobolomycetes</taxon>
        <taxon>Basidiobolales</taxon>
        <taxon>Basidiobolaceae</taxon>
        <taxon>Basidiobolus</taxon>
    </lineage>
</organism>
<feature type="transmembrane region" description="Helical" evidence="1">
    <location>
        <begin position="551"/>
        <end position="574"/>
    </location>
</feature>